<organism evidence="2 3">
    <name type="scientific">Asanoa hainanensis</name>
    <dbReference type="NCBI Taxonomy" id="560556"/>
    <lineage>
        <taxon>Bacteria</taxon>
        <taxon>Bacillati</taxon>
        <taxon>Actinomycetota</taxon>
        <taxon>Actinomycetes</taxon>
        <taxon>Micromonosporales</taxon>
        <taxon>Micromonosporaceae</taxon>
        <taxon>Asanoa</taxon>
    </lineage>
</organism>
<feature type="domain" description="N-acetyltransferase" evidence="1">
    <location>
        <begin position="121"/>
        <end position="251"/>
    </location>
</feature>
<accession>A0A239I316</accession>
<reference evidence="2 3" key="1">
    <citation type="submission" date="2017-06" db="EMBL/GenBank/DDBJ databases">
        <authorList>
            <person name="Kim H.J."/>
            <person name="Triplett B.A."/>
        </authorList>
    </citation>
    <scope>NUCLEOTIDE SEQUENCE [LARGE SCALE GENOMIC DNA]</scope>
    <source>
        <strain evidence="2 3">CGMCC 4.5593</strain>
    </source>
</reference>
<dbReference type="CDD" id="cd04301">
    <property type="entry name" value="NAT_SF"/>
    <property type="match status" value="1"/>
</dbReference>
<dbReference type="InterPro" id="IPR000182">
    <property type="entry name" value="GNAT_dom"/>
</dbReference>
<keyword evidence="2" id="KW-0808">Transferase</keyword>
<dbReference type="RefSeq" id="WP_089245054.1">
    <property type="nucleotide sequence ID" value="NZ_FZPH01000002.1"/>
</dbReference>
<sequence>MGEQIDAVVEAWRRAIVLCTEAIPGAFERLGPRGTAEIVTGLPVATLNGLIQIAPVVDVDEVTAFATSPRLAELPWGLQVRDADAADRVAAVAAEHKLVQRSPLPLMVKELTDADATAVEPTVRRISGADSDLYRRALAAGFEGPEFVFEGFSAPALLDHPAMAPYVVEVAGAVVATSFGVRVDDTIGVFNISVPPEHRRRGYGRVATAAVLTDAYREGARTAYLNASVMGEPLYLAMGFRTAETWTVFTA</sequence>
<protein>
    <submittedName>
        <fullName evidence="2">Acetyltransferase (GNAT) family protein</fullName>
    </submittedName>
</protein>
<dbReference type="EMBL" id="FZPH01000002">
    <property type="protein sequence ID" value="SNS87977.1"/>
    <property type="molecule type" value="Genomic_DNA"/>
</dbReference>
<name>A0A239I316_9ACTN</name>
<gene>
    <name evidence="2" type="ORF">SAMN05421812_102185</name>
</gene>
<keyword evidence="3" id="KW-1185">Reference proteome</keyword>
<proteinExistence type="predicted"/>
<evidence type="ECO:0000313" key="3">
    <source>
        <dbReference type="Proteomes" id="UP000198362"/>
    </source>
</evidence>
<dbReference type="OrthoDB" id="4208at2"/>
<dbReference type="Pfam" id="PF00583">
    <property type="entry name" value="Acetyltransf_1"/>
    <property type="match status" value="1"/>
</dbReference>
<dbReference type="PROSITE" id="PS51186">
    <property type="entry name" value="GNAT"/>
    <property type="match status" value="1"/>
</dbReference>
<dbReference type="GO" id="GO:0016747">
    <property type="term" value="F:acyltransferase activity, transferring groups other than amino-acyl groups"/>
    <property type="evidence" value="ECO:0007669"/>
    <property type="project" value="InterPro"/>
</dbReference>
<dbReference type="InterPro" id="IPR016181">
    <property type="entry name" value="Acyl_CoA_acyltransferase"/>
</dbReference>
<evidence type="ECO:0000259" key="1">
    <source>
        <dbReference type="PROSITE" id="PS51186"/>
    </source>
</evidence>
<dbReference type="Proteomes" id="UP000198362">
    <property type="component" value="Unassembled WGS sequence"/>
</dbReference>
<dbReference type="SUPFAM" id="SSF55729">
    <property type="entry name" value="Acyl-CoA N-acyltransferases (Nat)"/>
    <property type="match status" value="1"/>
</dbReference>
<dbReference type="AlphaFoldDB" id="A0A239I316"/>
<dbReference type="Gene3D" id="3.40.630.30">
    <property type="match status" value="1"/>
</dbReference>
<evidence type="ECO:0000313" key="2">
    <source>
        <dbReference type="EMBL" id="SNS87977.1"/>
    </source>
</evidence>